<dbReference type="Gene3D" id="3.30.70.270">
    <property type="match status" value="1"/>
</dbReference>
<sequence length="360" mass="41758">MDLQVQEMISQQILVPNPFSTGFLSTIFLVQRPDGSSRPIINLKRLNQFLSPRKFHLLNHFKVPDFLQKNDFLVKIDLSQAYFHVPIKTSHQRFLSVSYRSQLFCMTCLPFGLATAPQIFAKLSNWVAGYLRKQGIRVIVYLDDFLLANQDPSLLQSQTDFTLEKLRFLGWSVNVNKSELTPVQALQYLGIVWNPSTDLKYLPLEKQNVIGGHLTKVAHSGKWSWKTAMVTMGFLSFASFVVPLGKLHYRHVQRQSRRLPRNHPLKLHQIPSLALSQLRWWISALYLPYSHPQSFLVLRKRLYDRCVRERMGSNGVDNRMVKGSRTNQQKEWHINVKELIAVQMSLDSNLDYLQNKVVLI</sequence>
<dbReference type="GO" id="GO:0071897">
    <property type="term" value="P:DNA biosynthetic process"/>
    <property type="evidence" value="ECO:0007669"/>
    <property type="project" value="UniProtKB-ARBA"/>
</dbReference>
<dbReference type="PANTHER" id="PTHR33050">
    <property type="entry name" value="REVERSE TRANSCRIPTASE DOMAIN-CONTAINING PROTEIN"/>
    <property type="match status" value="1"/>
</dbReference>
<reference evidence="2" key="1">
    <citation type="submission" date="2021-05" db="EMBL/GenBank/DDBJ databases">
        <authorList>
            <person name="Alioto T."/>
            <person name="Alioto T."/>
            <person name="Gomez Garrido J."/>
        </authorList>
    </citation>
    <scope>NUCLEOTIDE SEQUENCE</scope>
</reference>
<evidence type="ECO:0000259" key="1">
    <source>
        <dbReference type="PROSITE" id="PS50878"/>
    </source>
</evidence>
<evidence type="ECO:0000313" key="2">
    <source>
        <dbReference type="EMBL" id="CAG6628342.1"/>
    </source>
</evidence>
<dbReference type="CDD" id="cd03714">
    <property type="entry name" value="RT_DIRS1"/>
    <property type="match status" value="1"/>
</dbReference>
<dbReference type="PANTHER" id="PTHR33050:SF7">
    <property type="entry name" value="RIBONUCLEASE H"/>
    <property type="match status" value="1"/>
</dbReference>
<proteinExistence type="predicted"/>
<dbReference type="InterPro" id="IPR043128">
    <property type="entry name" value="Rev_trsase/Diguanyl_cyclase"/>
</dbReference>
<dbReference type="SUPFAM" id="SSF56672">
    <property type="entry name" value="DNA/RNA polymerases"/>
    <property type="match status" value="1"/>
</dbReference>
<dbReference type="EMBL" id="HBUF01067857">
    <property type="protein sequence ID" value="CAG6628342.1"/>
    <property type="molecule type" value="Transcribed_RNA"/>
</dbReference>
<dbReference type="Gene3D" id="3.10.10.10">
    <property type="entry name" value="HIV Type 1 Reverse Transcriptase, subunit A, domain 1"/>
    <property type="match status" value="1"/>
</dbReference>
<dbReference type="PROSITE" id="PS50878">
    <property type="entry name" value="RT_POL"/>
    <property type="match status" value="1"/>
</dbReference>
<name>A0A8D8QB30_9HEMI</name>
<feature type="domain" description="Reverse transcriptase" evidence="1">
    <location>
        <begin position="11"/>
        <end position="193"/>
    </location>
</feature>
<dbReference type="AlphaFoldDB" id="A0A8D8QB30"/>
<dbReference type="InterPro" id="IPR000477">
    <property type="entry name" value="RT_dom"/>
</dbReference>
<dbReference type="InterPro" id="IPR043502">
    <property type="entry name" value="DNA/RNA_pol_sf"/>
</dbReference>
<dbReference type="InterPro" id="IPR052055">
    <property type="entry name" value="Hepadnavirus_pol/RT"/>
</dbReference>
<accession>A0A8D8QB30</accession>
<organism evidence="2">
    <name type="scientific">Cacopsylla melanoneura</name>
    <dbReference type="NCBI Taxonomy" id="428564"/>
    <lineage>
        <taxon>Eukaryota</taxon>
        <taxon>Metazoa</taxon>
        <taxon>Ecdysozoa</taxon>
        <taxon>Arthropoda</taxon>
        <taxon>Hexapoda</taxon>
        <taxon>Insecta</taxon>
        <taxon>Pterygota</taxon>
        <taxon>Neoptera</taxon>
        <taxon>Paraneoptera</taxon>
        <taxon>Hemiptera</taxon>
        <taxon>Sternorrhyncha</taxon>
        <taxon>Psylloidea</taxon>
        <taxon>Psyllidae</taxon>
        <taxon>Psyllinae</taxon>
        <taxon>Cacopsylla</taxon>
    </lineage>
</organism>
<protein>
    <submittedName>
        <fullName evidence="2">Protein P</fullName>
    </submittedName>
</protein>
<dbReference type="Pfam" id="PF00078">
    <property type="entry name" value="RVT_1"/>
    <property type="match status" value="1"/>
</dbReference>